<dbReference type="Gramene" id="PHT95681">
    <property type="protein sequence ID" value="PHT95681"/>
    <property type="gene ID" value="T459_03563"/>
</dbReference>
<evidence type="ECO:0000313" key="1">
    <source>
        <dbReference type="EMBL" id="PHT95681.1"/>
    </source>
</evidence>
<dbReference type="Proteomes" id="UP000222542">
    <property type="component" value="Unassembled WGS sequence"/>
</dbReference>
<name>A0A2G3AN70_CAPAN</name>
<gene>
    <name evidence="1" type="ORF">T459_03563</name>
</gene>
<comment type="caution">
    <text evidence="1">The sequence shown here is derived from an EMBL/GenBank/DDBJ whole genome shotgun (WGS) entry which is preliminary data.</text>
</comment>
<sequence>MISLNVSASNAQVVVGSYPNVWGLKKEVATTLESISAPWSALDVESKLAHASALEKIISGRSTTINNNVYNMLDVVGGPEYIDKANGRKTYANVTGFQRLHNVVSSSGYEM</sequence>
<keyword evidence="2" id="KW-1185">Reference proteome</keyword>
<dbReference type="EMBL" id="AYRZ02000001">
    <property type="protein sequence ID" value="PHT95681.1"/>
    <property type="molecule type" value="Genomic_DNA"/>
</dbReference>
<protein>
    <submittedName>
        <fullName evidence="1">Uncharacterized protein</fullName>
    </submittedName>
</protein>
<proteinExistence type="predicted"/>
<evidence type="ECO:0000313" key="2">
    <source>
        <dbReference type="Proteomes" id="UP000222542"/>
    </source>
</evidence>
<dbReference type="AlphaFoldDB" id="A0A2G3AN70"/>
<reference evidence="1 2" key="1">
    <citation type="journal article" date="2014" name="Nat. Genet.">
        <title>Genome sequence of the hot pepper provides insights into the evolution of pungency in Capsicum species.</title>
        <authorList>
            <person name="Kim S."/>
            <person name="Park M."/>
            <person name="Yeom S.I."/>
            <person name="Kim Y.M."/>
            <person name="Lee J.M."/>
            <person name="Lee H.A."/>
            <person name="Seo E."/>
            <person name="Choi J."/>
            <person name="Cheong K."/>
            <person name="Kim K.T."/>
            <person name="Jung K."/>
            <person name="Lee G.W."/>
            <person name="Oh S.K."/>
            <person name="Bae C."/>
            <person name="Kim S.B."/>
            <person name="Lee H.Y."/>
            <person name="Kim S.Y."/>
            <person name="Kim M.S."/>
            <person name="Kang B.C."/>
            <person name="Jo Y.D."/>
            <person name="Yang H.B."/>
            <person name="Jeong H.J."/>
            <person name="Kang W.H."/>
            <person name="Kwon J.K."/>
            <person name="Shin C."/>
            <person name="Lim J.Y."/>
            <person name="Park J.H."/>
            <person name="Huh J.H."/>
            <person name="Kim J.S."/>
            <person name="Kim B.D."/>
            <person name="Cohen O."/>
            <person name="Paran I."/>
            <person name="Suh M.C."/>
            <person name="Lee S.B."/>
            <person name="Kim Y.K."/>
            <person name="Shin Y."/>
            <person name="Noh S.J."/>
            <person name="Park J."/>
            <person name="Seo Y.S."/>
            <person name="Kwon S.Y."/>
            <person name="Kim H.A."/>
            <person name="Park J.M."/>
            <person name="Kim H.J."/>
            <person name="Choi S.B."/>
            <person name="Bosland P.W."/>
            <person name="Reeves G."/>
            <person name="Jo S.H."/>
            <person name="Lee B.W."/>
            <person name="Cho H.T."/>
            <person name="Choi H.S."/>
            <person name="Lee M.S."/>
            <person name="Yu Y."/>
            <person name="Do Choi Y."/>
            <person name="Park B.S."/>
            <person name="van Deynze A."/>
            <person name="Ashrafi H."/>
            <person name="Hill T."/>
            <person name="Kim W.T."/>
            <person name="Pai H.S."/>
            <person name="Ahn H.K."/>
            <person name="Yeam I."/>
            <person name="Giovannoni J.J."/>
            <person name="Rose J.K."/>
            <person name="Sorensen I."/>
            <person name="Lee S.J."/>
            <person name="Kim R.W."/>
            <person name="Choi I.Y."/>
            <person name="Choi B.S."/>
            <person name="Lim J.S."/>
            <person name="Lee Y.H."/>
            <person name="Choi D."/>
        </authorList>
    </citation>
    <scope>NUCLEOTIDE SEQUENCE [LARGE SCALE GENOMIC DNA]</scope>
    <source>
        <strain evidence="2">cv. CM334</strain>
    </source>
</reference>
<organism evidence="1 2">
    <name type="scientific">Capsicum annuum</name>
    <name type="common">Capsicum pepper</name>
    <dbReference type="NCBI Taxonomy" id="4072"/>
    <lineage>
        <taxon>Eukaryota</taxon>
        <taxon>Viridiplantae</taxon>
        <taxon>Streptophyta</taxon>
        <taxon>Embryophyta</taxon>
        <taxon>Tracheophyta</taxon>
        <taxon>Spermatophyta</taxon>
        <taxon>Magnoliopsida</taxon>
        <taxon>eudicotyledons</taxon>
        <taxon>Gunneridae</taxon>
        <taxon>Pentapetalae</taxon>
        <taxon>asterids</taxon>
        <taxon>lamiids</taxon>
        <taxon>Solanales</taxon>
        <taxon>Solanaceae</taxon>
        <taxon>Solanoideae</taxon>
        <taxon>Capsiceae</taxon>
        <taxon>Capsicum</taxon>
    </lineage>
</organism>
<accession>A0A2G3AN70</accession>
<reference evidence="1 2" key="2">
    <citation type="journal article" date="2017" name="Genome Biol.">
        <title>New reference genome sequences of hot pepper reveal the massive evolution of plant disease-resistance genes by retroduplication.</title>
        <authorList>
            <person name="Kim S."/>
            <person name="Park J."/>
            <person name="Yeom S.I."/>
            <person name="Kim Y.M."/>
            <person name="Seo E."/>
            <person name="Kim K.T."/>
            <person name="Kim M.S."/>
            <person name="Lee J.M."/>
            <person name="Cheong K."/>
            <person name="Shin H.S."/>
            <person name="Kim S.B."/>
            <person name="Han K."/>
            <person name="Lee J."/>
            <person name="Park M."/>
            <person name="Lee H.A."/>
            <person name="Lee H.Y."/>
            <person name="Lee Y."/>
            <person name="Oh S."/>
            <person name="Lee J.H."/>
            <person name="Choi E."/>
            <person name="Choi E."/>
            <person name="Lee S.E."/>
            <person name="Jeon J."/>
            <person name="Kim H."/>
            <person name="Choi G."/>
            <person name="Song H."/>
            <person name="Lee J."/>
            <person name="Lee S.C."/>
            <person name="Kwon J.K."/>
            <person name="Lee H.Y."/>
            <person name="Koo N."/>
            <person name="Hong Y."/>
            <person name="Kim R.W."/>
            <person name="Kang W.H."/>
            <person name="Huh J.H."/>
            <person name="Kang B.C."/>
            <person name="Yang T.J."/>
            <person name="Lee Y.H."/>
            <person name="Bennetzen J.L."/>
            <person name="Choi D."/>
        </authorList>
    </citation>
    <scope>NUCLEOTIDE SEQUENCE [LARGE SCALE GENOMIC DNA]</scope>
    <source>
        <strain evidence="2">cv. CM334</strain>
    </source>
</reference>